<reference evidence="13 14" key="1">
    <citation type="submission" date="2020-08" db="EMBL/GenBank/DDBJ databases">
        <title>Genomic Encyclopedia of Type Strains, Phase IV (KMG-IV): sequencing the most valuable type-strain genomes for metagenomic binning, comparative biology and taxonomic classification.</title>
        <authorList>
            <person name="Goeker M."/>
        </authorList>
    </citation>
    <scope>NUCLEOTIDE SEQUENCE [LARGE SCALE GENOMIC DNA]</scope>
    <source>
        <strain evidence="13 14">DSM 103733</strain>
    </source>
</reference>
<dbReference type="CDD" id="cd06445">
    <property type="entry name" value="ATase"/>
    <property type="match status" value="1"/>
</dbReference>
<keyword evidence="8" id="KW-0234">DNA repair</keyword>
<feature type="binding site" evidence="11">
    <location>
        <position position="58"/>
    </location>
    <ligand>
        <name>Zn(2+)</name>
        <dbReference type="ChEBI" id="CHEBI:29105"/>
    </ligand>
</feature>
<comment type="caution">
    <text evidence="13">The sequence shown here is derived from an EMBL/GenBank/DDBJ whole genome shotgun (WGS) entry which is preliminary data.</text>
</comment>
<dbReference type="Pfam" id="PF01035">
    <property type="entry name" value="DNA_binding_1"/>
    <property type="match status" value="1"/>
</dbReference>
<dbReference type="Pfam" id="PF12833">
    <property type="entry name" value="HTH_18"/>
    <property type="match status" value="1"/>
</dbReference>
<dbReference type="PIRSF" id="PIRSF000409">
    <property type="entry name" value="Ada"/>
    <property type="match status" value="1"/>
</dbReference>
<evidence type="ECO:0000256" key="3">
    <source>
        <dbReference type="ARBA" id="ARBA00022679"/>
    </source>
</evidence>
<dbReference type="SUPFAM" id="SSF46767">
    <property type="entry name" value="Methylated DNA-protein cysteine methyltransferase, C-terminal domain"/>
    <property type="match status" value="1"/>
</dbReference>
<name>A0A841K556_9BACT</name>
<dbReference type="InterPro" id="IPR036388">
    <property type="entry name" value="WH-like_DNA-bd_sf"/>
</dbReference>
<dbReference type="PROSITE" id="PS00374">
    <property type="entry name" value="MGMT"/>
    <property type="match status" value="1"/>
</dbReference>
<evidence type="ECO:0000256" key="11">
    <source>
        <dbReference type="PIRSR" id="PIRSR000409-3"/>
    </source>
</evidence>
<evidence type="ECO:0000313" key="14">
    <source>
        <dbReference type="Proteomes" id="UP000538666"/>
    </source>
</evidence>
<evidence type="ECO:0000256" key="7">
    <source>
        <dbReference type="ARBA" id="ARBA00023163"/>
    </source>
</evidence>
<feature type="binding site" evidence="11">
    <location>
        <position position="62"/>
    </location>
    <ligand>
        <name>Zn(2+)</name>
        <dbReference type="ChEBI" id="CHEBI:29105"/>
    </ligand>
</feature>
<dbReference type="NCBIfam" id="TIGR00589">
    <property type="entry name" value="ogt"/>
    <property type="match status" value="1"/>
</dbReference>
<dbReference type="InterPro" id="IPR014048">
    <property type="entry name" value="MethylDNA_cys_MeTrfase_DNA-bd"/>
</dbReference>
<keyword evidence="4" id="KW-0227">DNA damage</keyword>
<evidence type="ECO:0000256" key="9">
    <source>
        <dbReference type="ARBA" id="ARBA00049348"/>
    </source>
</evidence>
<protein>
    <submittedName>
        <fullName evidence="13">AraC family transcriptional regulator of adaptative response/methylated-DNA-[protein]-cysteine methyltransferase</fullName>
        <ecNumber evidence="13">2.1.1.63</ecNumber>
    </submittedName>
</protein>
<dbReference type="Gene3D" id="3.40.10.10">
    <property type="entry name" value="DNA Methylphosphotriester Repair Domain"/>
    <property type="match status" value="1"/>
</dbReference>
<dbReference type="GO" id="GO:0006281">
    <property type="term" value="P:DNA repair"/>
    <property type="evidence" value="ECO:0007669"/>
    <property type="project" value="UniProtKB-KW"/>
</dbReference>
<evidence type="ECO:0000256" key="6">
    <source>
        <dbReference type="ARBA" id="ARBA00023159"/>
    </source>
</evidence>
<gene>
    <name evidence="13" type="ORF">HNQ77_003699</name>
</gene>
<dbReference type="EMBL" id="JACHEK010000007">
    <property type="protein sequence ID" value="MBB6145738.1"/>
    <property type="molecule type" value="Genomic_DNA"/>
</dbReference>
<keyword evidence="11" id="KW-0479">Metal-binding</keyword>
<dbReference type="PROSITE" id="PS01124">
    <property type="entry name" value="HTH_ARAC_FAMILY_2"/>
    <property type="match status" value="1"/>
</dbReference>
<dbReference type="PANTHER" id="PTHR10815">
    <property type="entry name" value="METHYLATED-DNA--PROTEIN-CYSTEINE METHYLTRANSFERASE"/>
    <property type="match status" value="1"/>
</dbReference>
<dbReference type="InterPro" id="IPR016221">
    <property type="entry name" value="Bifunct_regulatory_prot_Ada"/>
</dbReference>
<keyword evidence="3 13" id="KW-0808">Transferase</keyword>
<keyword evidence="11" id="KW-0862">Zinc</keyword>
<proteinExistence type="predicted"/>
<dbReference type="NCBIfam" id="NF011964">
    <property type="entry name" value="PRK15435.1"/>
    <property type="match status" value="1"/>
</dbReference>
<comment type="catalytic activity">
    <reaction evidence="1">
        <text>a 4-O-methyl-thymidine in DNA + L-cysteinyl-[protein] = a thymidine in DNA + S-methyl-L-cysteinyl-[protein]</text>
        <dbReference type="Rhea" id="RHEA:53428"/>
        <dbReference type="Rhea" id="RHEA-COMP:10131"/>
        <dbReference type="Rhea" id="RHEA-COMP:10132"/>
        <dbReference type="Rhea" id="RHEA-COMP:13555"/>
        <dbReference type="Rhea" id="RHEA-COMP:13556"/>
        <dbReference type="ChEBI" id="CHEBI:29950"/>
        <dbReference type="ChEBI" id="CHEBI:82612"/>
        <dbReference type="ChEBI" id="CHEBI:137386"/>
        <dbReference type="ChEBI" id="CHEBI:137387"/>
        <dbReference type="EC" id="2.1.1.63"/>
    </reaction>
</comment>
<organism evidence="13 14">
    <name type="scientific">Silvibacterium bohemicum</name>
    <dbReference type="NCBI Taxonomy" id="1577686"/>
    <lineage>
        <taxon>Bacteria</taxon>
        <taxon>Pseudomonadati</taxon>
        <taxon>Acidobacteriota</taxon>
        <taxon>Terriglobia</taxon>
        <taxon>Terriglobales</taxon>
        <taxon>Acidobacteriaceae</taxon>
        <taxon>Silvibacterium</taxon>
    </lineage>
</organism>
<keyword evidence="5" id="KW-0805">Transcription regulation</keyword>
<dbReference type="SMART" id="SM00342">
    <property type="entry name" value="HTH_ARAC"/>
    <property type="match status" value="1"/>
</dbReference>
<dbReference type="InterPro" id="IPR036217">
    <property type="entry name" value="MethylDNA_cys_MeTrfase_DNAb"/>
</dbReference>
<dbReference type="GO" id="GO:0003700">
    <property type="term" value="F:DNA-binding transcription factor activity"/>
    <property type="evidence" value="ECO:0007669"/>
    <property type="project" value="InterPro"/>
</dbReference>
<keyword evidence="2 13" id="KW-0489">Methyltransferase</keyword>
<evidence type="ECO:0000256" key="5">
    <source>
        <dbReference type="ARBA" id="ARBA00023015"/>
    </source>
</evidence>
<evidence type="ECO:0000256" key="4">
    <source>
        <dbReference type="ARBA" id="ARBA00022763"/>
    </source>
</evidence>
<sequence>MAAATIFSSDSMPKQFAIPSLNSDVATDAEVAWRIVSSRDSSADGQLYYGVRTTLVFCRPSCPSRRPSRQNVEFFSDLISAFGAGYRPCKRCNPAGLHAEAQLMETLTNHLNRNLDRPVPLAELARIAGLSTFALQRAFSRVLGISPSQYQAQKRAAAFRARLTDPSTRITDAIYDAGYSGPARAYAKAQLGMRPQEYRSRGRDLILGFTTGSSILGRILIAATDRGLCAVILGRSDAEITEQLKAQFPAAKIEEQPALASVLAQVLSQLTEHPAALDLPLDLRATAFQMRVWQALQSIPRGETRTYAQLAREIGQPSAVRAVARACATNPVAVVIPCHRVIGSDGKLTGYRWGVERKEKLLEMEKQ</sequence>
<dbReference type="InterPro" id="IPR004026">
    <property type="entry name" value="Ada_DNA_repair_Zn-bd"/>
</dbReference>
<dbReference type="SUPFAM" id="SSF46689">
    <property type="entry name" value="Homeodomain-like"/>
    <property type="match status" value="1"/>
</dbReference>
<dbReference type="PANTHER" id="PTHR10815:SF5">
    <property type="entry name" value="METHYLATED-DNA--PROTEIN-CYSTEINE METHYLTRANSFERASE"/>
    <property type="match status" value="1"/>
</dbReference>
<dbReference type="EC" id="2.1.1.63" evidence="13"/>
<feature type="active site" description="Nucleophile; methyl group acceptor from methylphosphotriester" evidence="10">
    <location>
        <position position="58"/>
    </location>
</feature>
<dbReference type="RefSeq" id="WP_231581469.1">
    <property type="nucleotide sequence ID" value="NZ_JACHEK010000007.1"/>
</dbReference>
<dbReference type="AlphaFoldDB" id="A0A841K556"/>
<dbReference type="InterPro" id="IPR018060">
    <property type="entry name" value="HTH_AraC"/>
</dbReference>
<dbReference type="SUPFAM" id="SSF57884">
    <property type="entry name" value="Ada DNA repair protein, N-terminal domain (N-Ada 10)"/>
    <property type="match status" value="1"/>
</dbReference>
<evidence type="ECO:0000256" key="10">
    <source>
        <dbReference type="PIRSR" id="PIRSR000409-1"/>
    </source>
</evidence>
<dbReference type="InterPro" id="IPR009057">
    <property type="entry name" value="Homeodomain-like_sf"/>
</dbReference>
<dbReference type="Proteomes" id="UP000538666">
    <property type="component" value="Unassembled WGS sequence"/>
</dbReference>
<feature type="domain" description="HTH araC/xylS-type" evidence="12">
    <location>
        <begin position="105"/>
        <end position="201"/>
    </location>
</feature>
<dbReference type="SUPFAM" id="SSF53155">
    <property type="entry name" value="Methylated DNA-protein cysteine methyltransferase domain"/>
    <property type="match status" value="1"/>
</dbReference>
<accession>A0A841K556</accession>
<dbReference type="GO" id="GO:0003908">
    <property type="term" value="F:methylated-DNA-[protein]-cysteine S-methyltransferase activity"/>
    <property type="evidence" value="ECO:0007669"/>
    <property type="project" value="UniProtKB-EC"/>
</dbReference>
<dbReference type="InterPro" id="IPR036631">
    <property type="entry name" value="MGMT_N_sf"/>
</dbReference>
<dbReference type="Gene3D" id="1.10.10.10">
    <property type="entry name" value="Winged helix-like DNA-binding domain superfamily/Winged helix DNA-binding domain"/>
    <property type="match status" value="1"/>
</dbReference>
<evidence type="ECO:0000259" key="12">
    <source>
        <dbReference type="PROSITE" id="PS01124"/>
    </source>
</evidence>
<dbReference type="Gene3D" id="3.30.160.70">
    <property type="entry name" value="Methylated DNA-protein cysteine methyltransferase domain"/>
    <property type="match status" value="1"/>
</dbReference>
<feature type="binding site" evidence="11">
    <location>
        <position position="92"/>
    </location>
    <ligand>
        <name>Zn(2+)</name>
        <dbReference type="ChEBI" id="CHEBI:29105"/>
    </ligand>
</feature>
<dbReference type="Gene3D" id="1.10.10.60">
    <property type="entry name" value="Homeodomain-like"/>
    <property type="match status" value="1"/>
</dbReference>
<dbReference type="Pfam" id="PF02805">
    <property type="entry name" value="Ada_Zn_binding"/>
    <property type="match status" value="1"/>
</dbReference>
<comment type="cofactor">
    <cofactor evidence="11">
        <name>Zn(2+)</name>
        <dbReference type="ChEBI" id="CHEBI:29105"/>
    </cofactor>
    <text evidence="11">Binds 1 zinc ion per subunit.</text>
</comment>
<dbReference type="GO" id="GO:0032259">
    <property type="term" value="P:methylation"/>
    <property type="evidence" value="ECO:0007669"/>
    <property type="project" value="UniProtKB-KW"/>
</dbReference>
<keyword evidence="7" id="KW-0804">Transcription</keyword>
<feature type="active site" description="Nucleophile; methyl group acceptor from either O6-methylguanine or O4-methylthymine" evidence="10">
    <location>
        <position position="338"/>
    </location>
</feature>
<evidence type="ECO:0000256" key="8">
    <source>
        <dbReference type="ARBA" id="ARBA00023204"/>
    </source>
</evidence>
<evidence type="ECO:0000313" key="13">
    <source>
        <dbReference type="EMBL" id="MBB6145738.1"/>
    </source>
</evidence>
<evidence type="ECO:0000256" key="2">
    <source>
        <dbReference type="ARBA" id="ARBA00022603"/>
    </source>
</evidence>
<keyword evidence="6" id="KW-0010">Activator</keyword>
<dbReference type="InterPro" id="IPR001497">
    <property type="entry name" value="MethylDNA_cys_MeTrfase_AS"/>
</dbReference>
<evidence type="ECO:0000256" key="1">
    <source>
        <dbReference type="ARBA" id="ARBA00001286"/>
    </source>
</evidence>
<dbReference type="GO" id="GO:0043565">
    <property type="term" value="F:sequence-specific DNA binding"/>
    <property type="evidence" value="ECO:0007669"/>
    <property type="project" value="InterPro"/>
</dbReference>
<feature type="binding site" evidence="11">
    <location>
        <position position="89"/>
    </location>
    <ligand>
        <name>Zn(2+)</name>
        <dbReference type="ChEBI" id="CHEBI:29105"/>
    </ligand>
</feature>
<comment type="catalytic activity">
    <reaction evidence="9">
        <text>a 6-O-methyl-2'-deoxyguanosine in DNA + L-cysteinyl-[protein] = S-methyl-L-cysteinyl-[protein] + a 2'-deoxyguanosine in DNA</text>
        <dbReference type="Rhea" id="RHEA:24000"/>
        <dbReference type="Rhea" id="RHEA-COMP:10131"/>
        <dbReference type="Rhea" id="RHEA-COMP:10132"/>
        <dbReference type="Rhea" id="RHEA-COMP:11367"/>
        <dbReference type="Rhea" id="RHEA-COMP:11368"/>
        <dbReference type="ChEBI" id="CHEBI:29950"/>
        <dbReference type="ChEBI" id="CHEBI:82612"/>
        <dbReference type="ChEBI" id="CHEBI:85445"/>
        <dbReference type="ChEBI" id="CHEBI:85448"/>
        <dbReference type="EC" id="2.1.1.63"/>
    </reaction>
</comment>
<dbReference type="FunFam" id="1.10.10.10:FF:000410">
    <property type="entry name" value="ADA regulatory protein, putative"/>
    <property type="match status" value="1"/>
</dbReference>
<dbReference type="InterPro" id="IPR035451">
    <property type="entry name" value="Ada-like_dom_sf"/>
</dbReference>
<keyword evidence="14" id="KW-1185">Reference proteome</keyword>
<dbReference type="GO" id="GO:0008270">
    <property type="term" value="F:zinc ion binding"/>
    <property type="evidence" value="ECO:0007669"/>
    <property type="project" value="InterPro"/>
</dbReference>